<dbReference type="AlphaFoldDB" id="A0A445DRX7"/>
<dbReference type="PRINTS" id="PR00616">
    <property type="entry name" value="CCAATSUBUNTB"/>
</dbReference>
<gene>
    <name evidence="11" type="ORF">Ahy_A03g011856</name>
</gene>
<feature type="compositionally biased region" description="Polar residues" evidence="9">
    <location>
        <begin position="397"/>
        <end position="410"/>
    </location>
</feature>
<name>A0A445DRX7_ARAHY</name>
<evidence type="ECO:0000256" key="4">
    <source>
        <dbReference type="ARBA" id="ARBA00023159"/>
    </source>
</evidence>
<comment type="subcellular location">
    <subcellularLocation>
        <location evidence="1 8">Nucleus</location>
    </subcellularLocation>
</comment>
<feature type="compositionally biased region" description="Polar residues" evidence="9">
    <location>
        <begin position="222"/>
        <end position="245"/>
    </location>
</feature>
<accession>A0A445DRX7</accession>
<comment type="similarity">
    <text evidence="8">Belongs to the NFYA/HAP2 subunit family.</text>
</comment>
<keyword evidence="5 8" id="KW-0804">Transcription</keyword>
<evidence type="ECO:0000313" key="11">
    <source>
        <dbReference type="EMBL" id="RYR65929.1"/>
    </source>
</evidence>
<evidence type="ECO:0000256" key="9">
    <source>
        <dbReference type="SAM" id="MobiDB-lite"/>
    </source>
</evidence>
<dbReference type="InterPro" id="IPR019557">
    <property type="entry name" value="AminoTfrase-like_pln_mobile"/>
</dbReference>
<sequence length="608" mass="68665">MQLLALTQPWSLPSWRNWERGDRRYRYMKLADFRKAFDELQEGEFVWVAYAVDRVDPNIIPAEIYMHSVVWSATVPLVSFECIEWHATDRYRRQFRLVQGVPEEVRNLDKAHGEVLTGPKNFNWATAPTHYMWVMHWTNRYHHVLSELPIPSQPQLETYMHWYRGEYGNRLCLSNLVGEEDDEGNQDLDGGNHDMDEGSQDMDDDNDEQEPHSPEVPPTNPLPQEQPQFSGQYVPQSHFNPSFTHHQQHWGMSQFDPGEGGSFSQLLGLMAGEGGQSQFGHQNELMPGRHSLDARYPGHTSSVASGGFVSVDSSRSDGGRGVFNSQNPYVVSMGLIEENDNTLQQETDAYIADNPDAEDDDEDDEIEEFDEDEESRNDDNEADGKQQSESEMQSSSANGTSDPDTGSQNIQFEKPAQLGDVLAMAIAIGHHPMSLASLVGGKFCMSCNKLTLKDCNMKAPPGYPYPDPYYRSIFAPYDTQAYAQLPYGGQPMVHFQLMGIQQAGVPLPSDAFEEPVFVNAKQYHGILRRRQSRAKAESERKAIRNRKPYLHESRHLHALKRARGCGGRFLNAKENENGHNDAASTDKSQCNINPNSDKSDITSSDRTV</sequence>
<evidence type="ECO:0000256" key="6">
    <source>
        <dbReference type="ARBA" id="ARBA00023242"/>
    </source>
</evidence>
<dbReference type="GO" id="GO:0003700">
    <property type="term" value="F:DNA-binding transcription factor activity"/>
    <property type="evidence" value="ECO:0007669"/>
    <property type="project" value="UniProtKB-UniRule"/>
</dbReference>
<keyword evidence="2 8" id="KW-0805">Transcription regulation</keyword>
<evidence type="ECO:0000256" key="5">
    <source>
        <dbReference type="ARBA" id="ARBA00023163"/>
    </source>
</evidence>
<dbReference type="Proteomes" id="UP000289738">
    <property type="component" value="Chromosome A03"/>
</dbReference>
<keyword evidence="6 8" id="KW-0539">Nucleus</keyword>
<evidence type="ECO:0000259" key="10">
    <source>
        <dbReference type="Pfam" id="PF10536"/>
    </source>
</evidence>
<evidence type="ECO:0000256" key="2">
    <source>
        <dbReference type="ARBA" id="ARBA00023015"/>
    </source>
</evidence>
<organism evidence="11 12">
    <name type="scientific">Arachis hypogaea</name>
    <name type="common">Peanut</name>
    <dbReference type="NCBI Taxonomy" id="3818"/>
    <lineage>
        <taxon>Eukaryota</taxon>
        <taxon>Viridiplantae</taxon>
        <taxon>Streptophyta</taxon>
        <taxon>Embryophyta</taxon>
        <taxon>Tracheophyta</taxon>
        <taxon>Spermatophyta</taxon>
        <taxon>Magnoliopsida</taxon>
        <taxon>eudicotyledons</taxon>
        <taxon>Gunneridae</taxon>
        <taxon>Pentapetalae</taxon>
        <taxon>rosids</taxon>
        <taxon>fabids</taxon>
        <taxon>Fabales</taxon>
        <taxon>Fabaceae</taxon>
        <taxon>Papilionoideae</taxon>
        <taxon>50 kb inversion clade</taxon>
        <taxon>dalbergioids sensu lato</taxon>
        <taxon>Dalbergieae</taxon>
        <taxon>Pterocarpus clade</taxon>
        <taxon>Arachis</taxon>
    </lineage>
</organism>
<dbReference type="InterPro" id="IPR001289">
    <property type="entry name" value="NFYA"/>
</dbReference>
<keyword evidence="4" id="KW-0010">Activator</keyword>
<dbReference type="GO" id="GO:0003677">
    <property type="term" value="F:DNA binding"/>
    <property type="evidence" value="ECO:0007669"/>
    <property type="project" value="UniProtKB-KW"/>
</dbReference>
<protein>
    <recommendedName>
        <fullName evidence="8">Nuclear transcription factor Y subunit</fullName>
    </recommendedName>
</protein>
<comment type="subunit">
    <text evidence="7">Heterotrimeric transcription factor composed of three components, NF-YA, NF-YB and NF-YC. NF-YB and NF-YC must interact and dimerize for NF-YA association and DNA binding.</text>
</comment>
<dbReference type="PROSITE" id="PS51152">
    <property type="entry name" value="NFYA_HAP2_2"/>
    <property type="match status" value="1"/>
</dbReference>
<reference evidence="11 12" key="1">
    <citation type="submission" date="2019-01" db="EMBL/GenBank/DDBJ databases">
        <title>Sequencing of cultivated peanut Arachis hypogaea provides insights into genome evolution and oil improvement.</title>
        <authorList>
            <person name="Chen X."/>
        </authorList>
    </citation>
    <scope>NUCLEOTIDE SEQUENCE [LARGE SCALE GENOMIC DNA]</scope>
    <source>
        <strain evidence="12">cv. Fuhuasheng</strain>
        <tissue evidence="11">Leaves</tissue>
    </source>
</reference>
<dbReference type="Gene3D" id="6.10.250.2430">
    <property type="match status" value="1"/>
</dbReference>
<feature type="compositionally biased region" description="Acidic residues" evidence="9">
    <location>
        <begin position="355"/>
        <end position="376"/>
    </location>
</feature>
<evidence type="ECO:0000256" key="8">
    <source>
        <dbReference type="RuleBase" id="RU367155"/>
    </source>
</evidence>
<evidence type="ECO:0000256" key="1">
    <source>
        <dbReference type="ARBA" id="ARBA00004123"/>
    </source>
</evidence>
<evidence type="ECO:0000256" key="3">
    <source>
        <dbReference type="ARBA" id="ARBA00023125"/>
    </source>
</evidence>
<dbReference type="Pfam" id="PF10536">
    <property type="entry name" value="PMD"/>
    <property type="match status" value="1"/>
</dbReference>
<keyword evidence="3 8" id="KW-0238">DNA-binding</keyword>
<comment type="function">
    <text evidence="8">Component of the sequence-specific heterotrimeric transcription factor (NF-Y) which specifically recognizes a 5'-CCAAT-3' box motif found in the promoters of its target genes.</text>
</comment>
<feature type="region of interest" description="Disordered" evidence="9">
    <location>
        <begin position="353"/>
        <end position="410"/>
    </location>
</feature>
<dbReference type="Pfam" id="PF02045">
    <property type="entry name" value="CBFB_NFYA"/>
    <property type="match status" value="1"/>
</dbReference>
<feature type="compositionally biased region" description="Polar residues" evidence="9">
    <location>
        <begin position="582"/>
        <end position="608"/>
    </location>
</feature>
<proteinExistence type="inferred from homology"/>
<keyword evidence="12" id="KW-1185">Reference proteome</keyword>
<comment type="caution">
    <text evidence="11">The sequence shown here is derived from an EMBL/GenBank/DDBJ whole genome shotgun (WGS) entry which is preliminary data.</text>
</comment>
<dbReference type="GO" id="GO:0016602">
    <property type="term" value="C:CCAAT-binding factor complex"/>
    <property type="evidence" value="ECO:0007669"/>
    <property type="project" value="InterPro"/>
</dbReference>
<dbReference type="EMBL" id="SDMP01000003">
    <property type="protein sequence ID" value="RYR65929.1"/>
    <property type="molecule type" value="Genomic_DNA"/>
</dbReference>
<dbReference type="PANTHER" id="PTHR12632">
    <property type="entry name" value="TRANSCRIPTION FACTOR NF-Y ALPHA-RELATED"/>
    <property type="match status" value="1"/>
</dbReference>
<feature type="compositionally biased region" description="Acidic residues" evidence="9">
    <location>
        <begin position="197"/>
        <end position="208"/>
    </location>
</feature>
<dbReference type="PROSITE" id="PS00686">
    <property type="entry name" value="NFYA_HAP2_1"/>
    <property type="match status" value="1"/>
</dbReference>
<feature type="compositionally biased region" description="Basic and acidic residues" evidence="9">
    <location>
        <begin position="377"/>
        <end position="388"/>
    </location>
</feature>
<evidence type="ECO:0000313" key="12">
    <source>
        <dbReference type="Proteomes" id="UP000289738"/>
    </source>
</evidence>
<feature type="region of interest" description="Disordered" evidence="9">
    <location>
        <begin position="180"/>
        <end position="325"/>
    </location>
</feature>
<feature type="region of interest" description="Disordered" evidence="9">
    <location>
        <begin position="570"/>
        <end position="608"/>
    </location>
</feature>
<feature type="domain" description="Aminotransferase-like plant mobile" evidence="10">
    <location>
        <begin position="15"/>
        <end position="164"/>
    </location>
</feature>
<evidence type="ECO:0000256" key="7">
    <source>
        <dbReference type="ARBA" id="ARBA00025911"/>
    </source>
</evidence>
<dbReference type="SMART" id="SM00521">
    <property type="entry name" value="CBF"/>
    <property type="match status" value="1"/>
</dbReference>
<dbReference type="InterPro" id="IPR018362">
    <property type="entry name" value="CCAAT-binding_factor_CS"/>
</dbReference>